<dbReference type="RefSeq" id="XP_028469375.1">
    <property type="nucleotide sequence ID" value="XM_028611431.1"/>
</dbReference>
<accession>A0A3N2Q493</accession>
<organism evidence="1 2">
    <name type="scientific">Sodiomyces alkalinus (strain CBS 110278 / VKM F-3762 / F11)</name>
    <name type="common">Alkaliphilic filamentous fungus</name>
    <dbReference type="NCBI Taxonomy" id="1314773"/>
    <lineage>
        <taxon>Eukaryota</taxon>
        <taxon>Fungi</taxon>
        <taxon>Dikarya</taxon>
        <taxon>Ascomycota</taxon>
        <taxon>Pezizomycotina</taxon>
        <taxon>Sordariomycetes</taxon>
        <taxon>Hypocreomycetidae</taxon>
        <taxon>Glomerellales</taxon>
        <taxon>Plectosphaerellaceae</taxon>
        <taxon>Sodiomyces</taxon>
    </lineage>
</organism>
<dbReference type="EMBL" id="ML119052">
    <property type="protein sequence ID" value="ROT41569.1"/>
    <property type="molecule type" value="Genomic_DNA"/>
</dbReference>
<name>A0A3N2Q493_SODAK</name>
<protein>
    <submittedName>
        <fullName evidence="1">Uncharacterized protein</fullName>
    </submittedName>
</protein>
<dbReference type="AlphaFoldDB" id="A0A3N2Q493"/>
<reference evidence="1 2" key="1">
    <citation type="journal article" date="2018" name="Mol. Ecol.">
        <title>The obligate alkalophilic soda-lake fungus Sodiomyces alkalinus has shifted to a protein diet.</title>
        <authorList>
            <person name="Grum-Grzhimaylo A.A."/>
            <person name="Falkoski D.L."/>
            <person name="van den Heuvel J."/>
            <person name="Valero-Jimenez C.A."/>
            <person name="Min B."/>
            <person name="Choi I.G."/>
            <person name="Lipzen A."/>
            <person name="Daum C.G."/>
            <person name="Aanen D.K."/>
            <person name="Tsang A."/>
            <person name="Henrissat B."/>
            <person name="Bilanenko E.N."/>
            <person name="de Vries R.P."/>
            <person name="van Kan J.A.L."/>
            <person name="Grigoriev I.V."/>
            <person name="Debets A.J.M."/>
        </authorList>
    </citation>
    <scope>NUCLEOTIDE SEQUENCE [LARGE SCALE GENOMIC DNA]</scope>
    <source>
        <strain evidence="1 2">F11</strain>
    </source>
</reference>
<dbReference type="OrthoDB" id="4798537at2759"/>
<proteinExistence type="predicted"/>
<gene>
    <name evidence="1" type="ORF">SODALDRAFT_331316</name>
</gene>
<keyword evidence="2" id="KW-1185">Reference proteome</keyword>
<evidence type="ECO:0000313" key="1">
    <source>
        <dbReference type="EMBL" id="ROT41569.1"/>
    </source>
</evidence>
<evidence type="ECO:0000313" key="2">
    <source>
        <dbReference type="Proteomes" id="UP000272025"/>
    </source>
</evidence>
<dbReference type="GeneID" id="39579909"/>
<dbReference type="Proteomes" id="UP000272025">
    <property type="component" value="Unassembled WGS sequence"/>
</dbReference>
<dbReference type="STRING" id="1314773.A0A3N2Q493"/>
<sequence length="562" mass="63807">MDVLPTELLDAILQQCIDQGPRNDVLELRLVCSAFDCYLKPYVCRTVALEFSRLSAASGRRRPDPDALQTIGKHCKALYIDLTILRDEFEVEFLSTIFDEVPSMTHFIRTLQNRYSMCETSFTEIEYRRVVEEVLFNCRYIERLRVDLPFQFVDQRCNAATMILANTFSVLADRLSEEDSVPLRTLVLENLADPTIDNLWINPCDVFNIMRVLLHLENLVMTIRRPRHTSLLWHLTRHAEHLRTLCLIGNDDDRRPPRGLKQTKAWHVPLLEWHARSLPEPPLTGRDGQALLILPHLTCLELKRLELAPDVLPAIAQAFGSTLRELYLNEVYLKAEQGRHINPDSTQFLWIGLPNQRPGPDDLWMAMLIRSRCPSLRICRAAFLGYDQLIRDDVLHHNGADIHGTTGTLSFASPEFDFLDPSGLGRSVAQRFVEVVLGIAQPRAPPPDGRPITYLPPSPKDDHLLDELRPRPPAFRAADYDVNAYQTAVHNPTSRWQRSLDGVFPSCNAGTLAELHYIAETASQGMSEIQRGRRQELGIRERDLVDAVTVVGGAPVADDDVL</sequence>